<dbReference type="GeneID" id="120107183"/>
<accession>A0A8B8ZSD7</accession>
<dbReference type="AlphaFoldDB" id="A0A8B8ZSD7"/>
<dbReference type="Proteomes" id="UP000228380">
    <property type="component" value="Unplaced"/>
</dbReference>
<proteinExistence type="predicted"/>
<organism evidence="2 3">
    <name type="scientific">Phoenix dactylifera</name>
    <name type="common">Date palm</name>
    <dbReference type="NCBI Taxonomy" id="42345"/>
    <lineage>
        <taxon>Eukaryota</taxon>
        <taxon>Viridiplantae</taxon>
        <taxon>Streptophyta</taxon>
        <taxon>Embryophyta</taxon>
        <taxon>Tracheophyta</taxon>
        <taxon>Spermatophyta</taxon>
        <taxon>Magnoliopsida</taxon>
        <taxon>Liliopsida</taxon>
        <taxon>Arecaceae</taxon>
        <taxon>Coryphoideae</taxon>
        <taxon>Phoeniceae</taxon>
        <taxon>Phoenix</taxon>
    </lineage>
</organism>
<name>A0A8B8ZSD7_PHODC</name>
<keyword evidence="2" id="KW-1185">Reference proteome</keyword>
<dbReference type="KEGG" id="pda:120107183"/>
<reference evidence="3" key="1">
    <citation type="submission" date="2025-08" db="UniProtKB">
        <authorList>
            <consortium name="RefSeq"/>
        </authorList>
    </citation>
    <scope>IDENTIFICATION</scope>
    <source>
        <tissue evidence="3">Young leaves</tissue>
    </source>
</reference>
<feature type="compositionally biased region" description="Basic and acidic residues" evidence="1">
    <location>
        <begin position="14"/>
        <end position="27"/>
    </location>
</feature>
<dbReference type="RefSeq" id="XP_038976282.1">
    <property type="nucleotide sequence ID" value="XM_039120354.1"/>
</dbReference>
<gene>
    <name evidence="3" type="primary">LOC120107183</name>
</gene>
<evidence type="ECO:0000256" key="1">
    <source>
        <dbReference type="SAM" id="MobiDB-lite"/>
    </source>
</evidence>
<protein>
    <submittedName>
        <fullName evidence="3">Uncharacterized protein LOC120107183</fullName>
    </submittedName>
</protein>
<evidence type="ECO:0000313" key="2">
    <source>
        <dbReference type="Proteomes" id="UP000228380"/>
    </source>
</evidence>
<sequence>MVVPAAGAHGARVVKSDEERRRWRIPEVEPNMSEDGGEQQATGVPRSGNILVQEQGENREEGGLGSGELSGAFIALSGEERKWLWLVHLRDARGGRAESEAIQEATMSPLLSRLRYSEEEDYYDPLSQSFLHGLKPV</sequence>
<evidence type="ECO:0000313" key="3">
    <source>
        <dbReference type="RefSeq" id="XP_038976282.1"/>
    </source>
</evidence>
<feature type="region of interest" description="Disordered" evidence="1">
    <location>
        <begin position="1"/>
        <end position="66"/>
    </location>
</feature>